<reference evidence="2" key="1">
    <citation type="submission" date="2020-08" db="EMBL/GenBank/DDBJ databases">
        <title>Genome public.</title>
        <authorList>
            <person name="Liu C."/>
            <person name="Sun Q."/>
        </authorList>
    </citation>
    <scope>NUCLEOTIDE SEQUENCE</scope>
    <source>
        <strain evidence="2">NSJ-12</strain>
    </source>
</reference>
<dbReference type="RefSeq" id="WP_249333425.1">
    <property type="nucleotide sequence ID" value="NZ_JACRSY010000026.1"/>
</dbReference>
<comment type="caution">
    <text evidence="2">The sequence shown here is derived from an EMBL/GenBank/DDBJ whole genome shotgun (WGS) entry which is preliminary data.</text>
</comment>
<dbReference type="Proteomes" id="UP000655830">
    <property type="component" value="Unassembled WGS sequence"/>
</dbReference>
<accession>A0A926ELK5</accession>
<keyword evidence="3" id="KW-1185">Reference proteome</keyword>
<keyword evidence="2" id="KW-0413">Isomerase</keyword>
<dbReference type="EMBL" id="JACRSY010000026">
    <property type="protein sequence ID" value="MBC8580710.1"/>
    <property type="molecule type" value="Genomic_DNA"/>
</dbReference>
<gene>
    <name evidence="2" type="ORF">H8718_14410</name>
</gene>
<evidence type="ECO:0000313" key="3">
    <source>
        <dbReference type="Proteomes" id="UP000655830"/>
    </source>
</evidence>
<organism evidence="2 3">
    <name type="scientific">Zhenhengia yiwuensis</name>
    <dbReference type="NCBI Taxonomy" id="2763666"/>
    <lineage>
        <taxon>Bacteria</taxon>
        <taxon>Bacillati</taxon>
        <taxon>Bacillota</taxon>
        <taxon>Clostridia</taxon>
        <taxon>Lachnospirales</taxon>
        <taxon>Lachnospiraceae</taxon>
        <taxon>Zhenhengia</taxon>
    </lineage>
</organism>
<dbReference type="Gene3D" id="3.20.20.150">
    <property type="entry name" value="Divalent-metal-dependent TIM barrel enzymes"/>
    <property type="match status" value="1"/>
</dbReference>
<dbReference type="InterPro" id="IPR036237">
    <property type="entry name" value="Xyl_isomerase-like_sf"/>
</dbReference>
<feature type="domain" description="Xylose isomerase-like TIM barrel" evidence="1">
    <location>
        <begin position="25"/>
        <end position="279"/>
    </location>
</feature>
<dbReference type="InterPro" id="IPR050312">
    <property type="entry name" value="IolE/XylAMocC-like"/>
</dbReference>
<evidence type="ECO:0000313" key="2">
    <source>
        <dbReference type="EMBL" id="MBC8580710.1"/>
    </source>
</evidence>
<dbReference type="SUPFAM" id="SSF51658">
    <property type="entry name" value="Xylose isomerase-like"/>
    <property type="match status" value="1"/>
</dbReference>
<sequence>MRLATSSNIVCERPNGEVFTLEKTLQLASKAGFDRFDISFYDWSLPHSPFITDKWEAWIHSVANEAARLGVQFGQCHAYTFNFLDHKLSDDAYKYHQELVERSLYCCHILGSKLCVTHPDTDFTSSTLVKTSREKNIGYFKNLLEISSKYDMELAVENMVDFGIKPYRKFGVTTEELVDFVEAFNDSRMGICWDFEHADIMQQDQVKSLLHIAPYLKATHVSDTHSATDHDLMHVMPLFGKIDWKAVVSTLKQIDYKGDFCFEAHNYANRLPDELIETALRLSFEIGQYLMKL</sequence>
<name>A0A926ELK5_9FIRM</name>
<proteinExistence type="predicted"/>
<dbReference type="GO" id="GO:0016853">
    <property type="term" value="F:isomerase activity"/>
    <property type="evidence" value="ECO:0007669"/>
    <property type="project" value="UniProtKB-KW"/>
</dbReference>
<dbReference type="InterPro" id="IPR013022">
    <property type="entry name" value="Xyl_isomerase-like_TIM-brl"/>
</dbReference>
<dbReference type="PANTHER" id="PTHR12110">
    <property type="entry name" value="HYDROXYPYRUVATE ISOMERASE"/>
    <property type="match status" value="1"/>
</dbReference>
<dbReference type="AlphaFoldDB" id="A0A926ELK5"/>
<evidence type="ECO:0000259" key="1">
    <source>
        <dbReference type="Pfam" id="PF01261"/>
    </source>
</evidence>
<dbReference type="Pfam" id="PF01261">
    <property type="entry name" value="AP_endonuc_2"/>
    <property type="match status" value="1"/>
</dbReference>
<protein>
    <submittedName>
        <fullName evidence="2">Sugar phosphate isomerase/epimerase</fullName>
    </submittedName>
</protein>